<reference evidence="2 3" key="1">
    <citation type="submission" date="2019-12" db="EMBL/GenBank/DDBJ databases">
        <title>Microbes associate with the intestines of laboratory mice.</title>
        <authorList>
            <person name="Navarre W."/>
            <person name="Wong E."/>
        </authorList>
    </citation>
    <scope>NUCLEOTIDE SEQUENCE [LARGE SCALE GENOMIC DNA]</scope>
    <source>
        <strain evidence="2 3">NM51_B2-22</strain>
    </source>
</reference>
<evidence type="ECO:0000313" key="2">
    <source>
        <dbReference type="EMBL" id="MVX59738.1"/>
    </source>
</evidence>
<evidence type="ECO:0000313" key="3">
    <source>
        <dbReference type="Proteomes" id="UP000461595"/>
    </source>
</evidence>
<evidence type="ECO:0000256" key="1">
    <source>
        <dbReference type="SAM" id="Phobius"/>
    </source>
</evidence>
<name>A0A7X3KDJ2_9STRE</name>
<feature type="transmembrane region" description="Helical" evidence="1">
    <location>
        <begin position="225"/>
        <end position="248"/>
    </location>
</feature>
<gene>
    <name evidence="2" type="ORF">E5983_08895</name>
</gene>
<keyword evidence="1" id="KW-0472">Membrane</keyword>
<dbReference type="OrthoDB" id="2233152at2"/>
<feature type="transmembrane region" description="Helical" evidence="1">
    <location>
        <begin position="103"/>
        <end position="125"/>
    </location>
</feature>
<dbReference type="EMBL" id="WSRS01000129">
    <property type="protein sequence ID" value="MVX59738.1"/>
    <property type="molecule type" value="Genomic_DNA"/>
</dbReference>
<keyword evidence="1" id="KW-1133">Transmembrane helix</keyword>
<dbReference type="AlphaFoldDB" id="A0A7X3KDJ2"/>
<protein>
    <submittedName>
        <fullName evidence="2">Bacteriocin-associated protein</fullName>
    </submittedName>
</protein>
<proteinExistence type="predicted"/>
<sequence>MDRLAYQTDSLIAIQSQDPNSEGKPVFSYMTFGRGELPSELLEKTYKEGENLSLETNYFIFEGDLDFQRLKKELSQFGLTNMYLSSPSQFSTLVLAVSNGFQLIGLLIFLLTFASLTLISQIGYLKTSGIRLISGERRWSIFLRPLVQDLKSIGVGLAVGGILTFILKFVFSLPSISLMTIVVGLIVYNLLLLLIDLFFAQLFAVGVKKVHLMQMIKGEIPVRGVISLILMGQLLAIIIISVGMGSGLNYSKAWEQQKQGQEAWIQEKDLISLSISREGIDVGGNNEDMQRKQEIWYQLVSQAVSEQKALLARHQLVDRVMQNGINSSKNLSLSTDWQDYGPSGNVLFVTPQYLKHQNISVDVAIDEKLQHLDTGEFVLLLPDFLRSEEEHYKSVFEEDVTNRMASKDSR</sequence>
<dbReference type="Proteomes" id="UP000461595">
    <property type="component" value="Unassembled WGS sequence"/>
</dbReference>
<organism evidence="2 3">
    <name type="scientific">Streptococcus danieliae</name>
    <dbReference type="NCBI Taxonomy" id="747656"/>
    <lineage>
        <taxon>Bacteria</taxon>
        <taxon>Bacillati</taxon>
        <taxon>Bacillota</taxon>
        <taxon>Bacilli</taxon>
        <taxon>Lactobacillales</taxon>
        <taxon>Streptococcaceae</taxon>
        <taxon>Streptococcus</taxon>
    </lineage>
</organism>
<comment type="caution">
    <text evidence="2">The sequence shown here is derived from an EMBL/GenBank/DDBJ whole genome shotgun (WGS) entry which is preliminary data.</text>
</comment>
<feature type="transmembrane region" description="Helical" evidence="1">
    <location>
        <begin position="176"/>
        <end position="204"/>
    </location>
</feature>
<keyword evidence="1" id="KW-0812">Transmembrane</keyword>
<feature type="transmembrane region" description="Helical" evidence="1">
    <location>
        <begin position="146"/>
        <end position="170"/>
    </location>
</feature>
<accession>A0A7X3KDJ2</accession>